<name>A0AC60R073_IXOPE</name>
<keyword evidence="2" id="KW-1185">Reference proteome</keyword>
<gene>
    <name evidence="1" type="ORF">HPB47_001930</name>
</gene>
<organism evidence="1 2">
    <name type="scientific">Ixodes persulcatus</name>
    <name type="common">Taiga tick</name>
    <dbReference type="NCBI Taxonomy" id="34615"/>
    <lineage>
        <taxon>Eukaryota</taxon>
        <taxon>Metazoa</taxon>
        <taxon>Ecdysozoa</taxon>
        <taxon>Arthropoda</taxon>
        <taxon>Chelicerata</taxon>
        <taxon>Arachnida</taxon>
        <taxon>Acari</taxon>
        <taxon>Parasitiformes</taxon>
        <taxon>Ixodida</taxon>
        <taxon>Ixodoidea</taxon>
        <taxon>Ixodidae</taxon>
        <taxon>Ixodinae</taxon>
        <taxon>Ixodes</taxon>
    </lineage>
</organism>
<comment type="caution">
    <text evidence="1">The sequence shown here is derived from an EMBL/GenBank/DDBJ whole genome shotgun (WGS) entry which is preliminary data.</text>
</comment>
<proteinExistence type="predicted"/>
<sequence>MEDEDLRLVEGSPSLRRDPARLSGGRIAEARCRTDARPRPPDAAARVARRAAATAAAGERRASAAAARRLATLELTRCCEEGQRPQRSDDHPGDDDAEGLGASPDVCLKSVAAEDDMDMPIRPVGMCAGLVLS</sequence>
<dbReference type="Proteomes" id="UP000805193">
    <property type="component" value="Unassembled WGS sequence"/>
</dbReference>
<protein>
    <submittedName>
        <fullName evidence="1">Uncharacterized protein</fullName>
    </submittedName>
</protein>
<reference evidence="1 2" key="1">
    <citation type="journal article" date="2020" name="Cell">
        <title>Large-Scale Comparative Analyses of Tick Genomes Elucidate Their Genetic Diversity and Vector Capacities.</title>
        <authorList>
            <consortium name="Tick Genome and Microbiome Consortium (TIGMIC)"/>
            <person name="Jia N."/>
            <person name="Wang J."/>
            <person name="Shi W."/>
            <person name="Du L."/>
            <person name="Sun Y."/>
            <person name="Zhan W."/>
            <person name="Jiang J.F."/>
            <person name="Wang Q."/>
            <person name="Zhang B."/>
            <person name="Ji P."/>
            <person name="Bell-Sakyi L."/>
            <person name="Cui X.M."/>
            <person name="Yuan T.T."/>
            <person name="Jiang B.G."/>
            <person name="Yang W.F."/>
            <person name="Lam T.T."/>
            <person name="Chang Q.C."/>
            <person name="Ding S.J."/>
            <person name="Wang X.J."/>
            <person name="Zhu J.G."/>
            <person name="Ruan X.D."/>
            <person name="Zhao L."/>
            <person name="Wei J.T."/>
            <person name="Ye R.Z."/>
            <person name="Que T.C."/>
            <person name="Du C.H."/>
            <person name="Zhou Y.H."/>
            <person name="Cheng J.X."/>
            <person name="Dai P.F."/>
            <person name="Guo W.B."/>
            <person name="Han X.H."/>
            <person name="Huang E.J."/>
            <person name="Li L.F."/>
            <person name="Wei W."/>
            <person name="Gao Y.C."/>
            <person name="Liu J.Z."/>
            <person name="Shao H.Z."/>
            <person name="Wang X."/>
            <person name="Wang C.C."/>
            <person name="Yang T.C."/>
            <person name="Huo Q.B."/>
            <person name="Li W."/>
            <person name="Chen H.Y."/>
            <person name="Chen S.E."/>
            <person name="Zhou L.G."/>
            <person name="Ni X.B."/>
            <person name="Tian J.H."/>
            <person name="Sheng Y."/>
            <person name="Liu T."/>
            <person name="Pan Y.S."/>
            <person name="Xia L.Y."/>
            <person name="Li J."/>
            <person name="Zhao F."/>
            <person name="Cao W.C."/>
        </authorList>
    </citation>
    <scope>NUCLEOTIDE SEQUENCE [LARGE SCALE GENOMIC DNA]</scope>
    <source>
        <strain evidence="1">Iper-2018</strain>
    </source>
</reference>
<evidence type="ECO:0000313" key="1">
    <source>
        <dbReference type="EMBL" id="KAG0445037.1"/>
    </source>
</evidence>
<accession>A0AC60R073</accession>
<evidence type="ECO:0000313" key="2">
    <source>
        <dbReference type="Proteomes" id="UP000805193"/>
    </source>
</evidence>
<dbReference type="EMBL" id="JABSTQ010001025">
    <property type="protein sequence ID" value="KAG0445037.1"/>
    <property type="molecule type" value="Genomic_DNA"/>
</dbReference>